<dbReference type="Proteomes" id="UP001163798">
    <property type="component" value="Unassembled WGS sequence"/>
</dbReference>
<keyword evidence="8" id="KW-0539">Nucleus</keyword>
<gene>
    <name evidence="12" type="ORF">GGU10DRAFT_74044</name>
</gene>
<dbReference type="FunFam" id="3.30.70.330:FF:000029">
    <property type="entry name" value="U2 small nuclear ribonucleoprotein B"/>
    <property type="match status" value="1"/>
</dbReference>
<dbReference type="GO" id="GO:0005681">
    <property type="term" value="C:spliceosomal complex"/>
    <property type="evidence" value="ECO:0007669"/>
    <property type="project" value="UniProtKB-KW"/>
</dbReference>
<protein>
    <recommendedName>
        <fullName evidence="11">RRM domain-containing protein</fullName>
    </recommendedName>
</protein>
<evidence type="ECO:0000256" key="9">
    <source>
        <dbReference type="ARBA" id="ARBA00023274"/>
    </source>
</evidence>
<dbReference type="Pfam" id="PF00076">
    <property type="entry name" value="RRM_1"/>
    <property type="match status" value="2"/>
</dbReference>
<dbReference type="GO" id="GO:0008380">
    <property type="term" value="P:RNA splicing"/>
    <property type="evidence" value="ECO:0007669"/>
    <property type="project" value="UniProtKB-KW"/>
</dbReference>
<comment type="caution">
    <text evidence="12">The sequence shown here is derived from an EMBL/GenBank/DDBJ whole genome shotgun (WGS) entry which is preliminary data.</text>
</comment>
<accession>A0AA38K8T3</accession>
<keyword evidence="6 10" id="KW-0694">RNA-binding</keyword>
<evidence type="ECO:0000256" key="6">
    <source>
        <dbReference type="ARBA" id="ARBA00022884"/>
    </source>
</evidence>
<evidence type="ECO:0000259" key="11">
    <source>
        <dbReference type="PROSITE" id="PS50102"/>
    </source>
</evidence>
<name>A0AA38K8T3_9AGAR</name>
<keyword evidence="13" id="KW-1185">Reference proteome</keyword>
<dbReference type="PANTHER" id="PTHR10501">
    <property type="entry name" value="U1 SMALL NUCLEAR RIBONUCLEOPROTEIN A/U2 SMALL NUCLEAR RIBONUCLEOPROTEIN B"/>
    <property type="match status" value="1"/>
</dbReference>
<evidence type="ECO:0000256" key="5">
    <source>
        <dbReference type="ARBA" id="ARBA00022737"/>
    </source>
</evidence>
<dbReference type="EMBL" id="MU793458">
    <property type="protein sequence ID" value="KAJ3782724.1"/>
    <property type="molecule type" value="Genomic_DNA"/>
</dbReference>
<keyword evidence="4" id="KW-0747">Spliceosome</keyword>
<dbReference type="InterPro" id="IPR000504">
    <property type="entry name" value="RRM_dom"/>
</dbReference>
<dbReference type="GO" id="GO:0003723">
    <property type="term" value="F:RNA binding"/>
    <property type="evidence" value="ECO:0007669"/>
    <property type="project" value="UniProtKB-UniRule"/>
</dbReference>
<comment type="subcellular location">
    <subcellularLocation>
        <location evidence="1">Nucleus</location>
    </subcellularLocation>
</comment>
<dbReference type="Gene3D" id="3.30.70.330">
    <property type="match status" value="2"/>
</dbReference>
<evidence type="ECO:0000256" key="10">
    <source>
        <dbReference type="PROSITE-ProRule" id="PRU00176"/>
    </source>
</evidence>
<keyword evidence="3" id="KW-0507">mRNA processing</keyword>
<proteinExistence type="inferred from homology"/>
<evidence type="ECO:0000256" key="1">
    <source>
        <dbReference type="ARBA" id="ARBA00004123"/>
    </source>
</evidence>
<dbReference type="AlphaFoldDB" id="A0AA38K8T3"/>
<evidence type="ECO:0000313" key="12">
    <source>
        <dbReference type="EMBL" id="KAJ3782724.1"/>
    </source>
</evidence>
<evidence type="ECO:0000256" key="3">
    <source>
        <dbReference type="ARBA" id="ARBA00022664"/>
    </source>
</evidence>
<dbReference type="CDD" id="cd12246">
    <property type="entry name" value="RRM1_U1A_like"/>
    <property type="match status" value="1"/>
</dbReference>
<dbReference type="SMART" id="SM00360">
    <property type="entry name" value="RRM"/>
    <property type="match status" value="2"/>
</dbReference>
<evidence type="ECO:0000313" key="13">
    <source>
        <dbReference type="Proteomes" id="UP001163798"/>
    </source>
</evidence>
<feature type="domain" description="RRM" evidence="11">
    <location>
        <begin position="40"/>
        <end position="119"/>
    </location>
</feature>
<dbReference type="CDD" id="cd12247">
    <property type="entry name" value="RRM2_U1A_like"/>
    <property type="match status" value="1"/>
</dbReference>
<keyword evidence="5" id="KW-0677">Repeat</keyword>
<dbReference type="InterPro" id="IPR035979">
    <property type="entry name" value="RBD_domain_sf"/>
</dbReference>
<dbReference type="SUPFAM" id="SSF54928">
    <property type="entry name" value="RNA-binding domain, RBD"/>
    <property type="match status" value="2"/>
</dbReference>
<feature type="domain" description="RRM" evidence="11">
    <location>
        <begin position="191"/>
        <end position="284"/>
    </location>
</feature>
<dbReference type="InterPro" id="IPR012677">
    <property type="entry name" value="Nucleotide-bd_a/b_plait_sf"/>
</dbReference>
<evidence type="ECO:0000256" key="8">
    <source>
        <dbReference type="ARBA" id="ARBA00023242"/>
    </source>
</evidence>
<evidence type="ECO:0000256" key="7">
    <source>
        <dbReference type="ARBA" id="ARBA00023187"/>
    </source>
</evidence>
<dbReference type="FunFam" id="3.30.70.330:FF:000039">
    <property type="entry name" value="U1 small nuclear ribonucleoprotein A"/>
    <property type="match status" value="1"/>
</dbReference>
<reference evidence="12" key="1">
    <citation type="submission" date="2022-08" db="EMBL/GenBank/DDBJ databases">
        <authorList>
            <consortium name="DOE Joint Genome Institute"/>
            <person name="Min B."/>
            <person name="Riley R."/>
            <person name="Sierra-Patev S."/>
            <person name="Naranjo-Ortiz M."/>
            <person name="Looney B."/>
            <person name="Konkel Z."/>
            <person name="Slot J.C."/>
            <person name="Sakamoto Y."/>
            <person name="Steenwyk J.L."/>
            <person name="Rokas A."/>
            <person name="Carro J."/>
            <person name="Camarero S."/>
            <person name="Ferreira P."/>
            <person name="Molpeceres G."/>
            <person name="Ruiz-Duenas F.J."/>
            <person name="Serrano A."/>
            <person name="Henrissat B."/>
            <person name="Drula E."/>
            <person name="Hughes K.W."/>
            <person name="Mata J.L."/>
            <person name="Ishikawa N.K."/>
            <person name="Vargas-Isla R."/>
            <person name="Ushijima S."/>
            <person name="Smith C.A."/>
            <person name="Ahrendt S."/>
            <person name="Andreopoulos W."/>
            <person name="He G."/>
            <person name="Labutti K."/>
            <person name="Lipzen A."/>
            <person name="Ng V."/>
            <person name="Sandor L."/>
            <person name="Barry K."/>
            <person name="Martinez A.T."/>
            <person name="Xiao Y."/>
            <person name="Gibbons J.G."/>
            <person name="Terashima K."/>
            <person name="Hibbett D.S."/>
            <person name="Grigoriev I.V."/>
        </authorList>
    </citation>
    <scope>NUCLEOTIDE SEQUENCE</scope>
    <source>
        <strain evidence="12">TFB10291</strain>
    </source>
</reference>
<keyword evidence="7" id="KW-0508">mRNA splicing</keyword>
<sequence>MAEMSAPPAPDAMAISMVPPAVDAIQAAPAPPAEPEHISETLYIQNLNEKIKIEVIKASLRGLFKTYGEVLDVVAHSNLRMRGQAFVSFADAEIAKKAMKEVKGFPLYSKPMQISFARTRSDAVVKKMDNEHFDEHKAQRAEHKRKTRYTNPLKQKFKAKRLASEMDGATSAPAPKRPNVQMPDEYLPPNKILFLQNLPESVTKEQLLGLFNQYVVSFFSLSTIHNLSFHSRYPNLHEVRLIPTKKDIAFVEYTDEASSTVAKDALHNYKLDGENKIKITFARK</sequence>
<keyword evidence="9" id="KW-0687">Ribonucleoprotein</keyword>
<evidence type="ECO:0000256" key="4">
    <source>
        <dbReference type="ARBA" id="ARBA00022728"/>
    </source>
</evidence>
<dbReference type="PROSITE" id="PS50102">
    <property type="entry name" value="RRM"/>
    <property type="match status" value="2"/>
</dbReference>
<dbReference type="GO" id="GO:0006397">
    <property type="term" value="P:mRNA processing"/>
    <property type="evidence" value="ECO:0007669"/>
    <property type="project" value="UniProtKB-KW"/>
</dbReference>
<comment type="similarity">
    <text evidence="2">Belongs to the RRM U1 A/B'' family.</text>
</comment>
<evidence type="ECO:0000256" key="2">
    <source>
        <dbReference type="ARBA" id="ARBA00007243"/>
    </source>
</evidence>
<dbReference type="GO" id="GO:0030532">
    <property type="term" value="C:small nuclear ribonucleoprotein complex"/>
    <property type="evidence" value="ECO:0007669"/>
    <property type="project" value="UniProtKB-ARBA"/>
</dbReference>
<organism evidence="12 13">
    <name type="scientific">Lentinula aff. detonsa</name>
    <dbReference type="NCBI Taxonomy" id="2804958"/>
    <lineage>
        <taxon>Eukaryota</taxon>
        <taxon>Fungi</taxon>
        <taxon>Dikarya</taxon>
        <taxon>Basidiomycota</taxon>
        <taxon>Agaricomycotina</taxon>
        <taxon>Agaricomycetes</taxon>
        <taxon>Agaricomycetidae</taxon>
        <taxon>Agaricales</taxon>
        <taxon>Marasmiineae</taxon>
        <taxon>Omphalotaceae</taxon>
        <taxon>Lentinula</taxon>
    </lineage>
</organism>